<dbReference type="PANTHER" id="PTHR43185:SF1">
    <property type="entry name" value="FE(2+) TRANSPORTER FEOB"/>
    <property type="match status" value="1"/>
</dbReference>
<evidence type="ECO:0000256" key="1">
    <source>
        <dbReference type="SAM" id="Phobius"/>
    </source>
</evidence>
<reference evidence="3" key="1">
    <citation type="journal article" date="2020" name="Microbiol. Resour. Announc.">
        <title>Draft Genome Sequences of Thiorhodococcus mannitoliphagus and Thiorhodococcus minor, Purple Sulfur Photosynthetic Bacteria in the Gammaproteobacterial Family Chromatiaceae.</title>
        <authorList>
            <person name="Aviles F.A."/>
            <person name="Meyer T.E."/>
            <person name="Kyndt J.A."/>
        </authorList>
    </citation>
    <scope>NUCLEOTIDE SEQUENCE [LARGE SCALE GENOMIC DNA]</scope>
    <source>
        <strain evidence="3">DSM 18266</strain>
    </source>
</reference>
<feature type="transmembrane region" description="Helical" evidence="1">
    <location>
        <begin position="170"/>
        <end position="191"/>
    </location>
</feature>
<dbReference type="Proteomes" id="UP000471640">
    <property type="component" value="Unassembled WGS sequence"/>
</dbReference>
<keyword evidence="1" id="KW-1133">Transmembrane helix</keyword>
<keyword evidence="1" id="KW-0472">Membrane</keyword>
<protein>
    <submittedName>
        <fullName evidence="2">Uncharacterized protein</fullName>
    </submittedName>
</protein>
<organism evidence="2 3">
    <name type="scientific">Thiorhodococcus mannitoliphagus</name>
    <dbReference type="NCBI Taxonomy" id="329406"/>
    <lineage>
        <taxon>Bacteria</taxon>
        <taxon>Pseudomonadati</taxon>
        <taxon>Pseudomonadota</taxon>
        <taxon>Gammaproteobacteria</taxon>
        <taxon>Chromatiales</taxon>
        <taxon>Chromatiaceae</taxon>
        <taxon>Thiorhodococcus</taxon>
    </lineage>
</organism>
<keyword evidence="3" id="KW-1185">Reference proteome</keyword>
<accession>A0A6P1DPG3</accession>
<dbReference type="GO" id="GO:0005886">
    <property type="term" value="C:plasma membrane"/>
    <property type="evidence" value="ECO:0007669"/>
    <property type="project" value="TreeGrafter"/>
</dbReference>
<proteinExistence type="predicted"/>
<gene>
    <name evidence="2" type="ORF">G3480_00375</name>
</gene>
<reference evidence="2 3" key="2">
    <citation type="submission" date="2020-02" db="EMBL/GenBank/DDBJ databases">
        <title>Genome sequences of Thiorhodococcus mannitoliphagus and Thiorhodococcus minor, purple sulfur photosynthetic bacteria in the gammaproteobacterial family, Chromatiaceae.</title>
        <authorList>
            <person name="Aviles F.A."/>
            <person name="Meyer T.E."/>
            <person name="Kyndt J.A."/>
        </authorList>
    </citation>
    <scope>NUCLEOTIDE SEQUENCE [LARGE SCALE GENOMIC DNA]</scope>
    <source>
        <strain evidence="2 3">DSM 18266</strain>
    </source>
</reference>
<evidence type="ECO:0000313" key="3">
    <source>
        <dbReference type="Proteomes" id="UP000471640"/>
    </source>
</evidence>
<evidence type="ECO:0000313" key="2">
    <source>
        <dbReference type="EMBL" id="NEX18791.1"/>
    </source>
</evidence>
<comment type="caution">
    <text evidence="2">The sequence shown here is derived from an EMBL/GenBank/DDBJ whole genome shotgun (WGS) entry which is preliminary data.</text>
</comment>
<sequence>MLPRFSVPHRSNSKEAVVGTLDATYSALGEADQEIAARAEEGSDYDLSAGLEAAIATIPANLVDALGGWTDPLGLSIGDVSNAEAAAEAQAVMTATFGAMAERFDGTAGAFAYLLFILMYSPCVAAIAAIHRETSPGWTLFAVAWTTGLGYLSATIFYQAAIFQRDPVSSGAWIAGMLALLAVTVMGLRWWSRREPNVGALARDAA</sequence>
<name>A0A6P1DPG3_9GAMM</name>
<dbReference type="AlphaFoldDB" id="A0A6P1DPG3"/>
<dbReference type="PANTHER" id="PTHR43185">
    <property type="entry name" value="FERROUS IRON TRANSPORT PROTEIN B"/>
    <property type="match status" value="1"/>
</dbReference>
<dbReference type="InterPro" id="IPR050860">
    <property type="entry name" value="FeoB_GTPase"/>
</dbReference>
<keyword evidence="1" id="KW-0812">Transmembrane</keyword>
<dbReference type="GO" id="GO:0015093">
    <property type="term" value="F:ferrous iron transmembrane transporter activity"/>
    <property type="evidence" value="ECO:0007669"/>
    <property type="project" value="TreeGrafter"/>
</dbReference>
<feature type="transmembrane region" description="Helical" evidence="1">
    <location>
        <begin position="110"/>
        <end position="131"/>
    </location>
</feature>
<feature type="transmembrane region" description="Helical" evidence="1">
    <location>
        <begin position="137"/>
        <end position="158"/>
    </location>
</feature>
<dbReference type="EMBL" id="JAAIJR010000001">
    <property type="protein sequence ID" value="NEX18791.1"/>
    <property type="molecule type" value="Genomic_DNA"/>
</dbReference>